<name>A0A133NGZ5_9FUSO</name>
<dbReference type="PANTHER" id="PTHR22916">
    <property type="entry name" value="GLYCOSYLTRANSFERASE"/>
    <property type="match status" value="1"/>
</dbReference>
<gene>
    <name evidence="4" type="ORF">HMPREF3206_00647</name>
</gene>
<dbReference type="Pfam" id="PF00535">
    <property type="entry name" value="Glycos_transf_2"/>
    <property type="match status" value="1"/>
</dbReference>
<protein>
    <submittedName>
        <fullName evidence="4">Glycosyltransferase, group 2 family protein</fullName>
    </submittedName>
</protein>
<dbReference type="EMBL" id="LRPX01000026">
    <property type="protein sequence ID" value="KXA15561.1"/>
    <property type="molecule type" value="Genomic_DNA"/>
</dbReference>
<dbReference type="InterPro" id="IPR001173">
    <property type="entry name" value="Glyco_trans_2-like"/>
</dbReference>
<dbReference type="SUPFAM" id="SSF53448">
    <property type="entry name" value="Nucleotide-diphospho-sugar transferases"/>
    <property type="match status" value="1"/>
</dbReference>
<dbReference type="PATRIC" id="fig|134605.3.peg.649"/>
<evidence type="ECO:0000313" key="5">
    <source>
        <dbReference type="Proteomes" id="UP000070617"/>
    </source>
</evidence>
<dbReference type="RefSeq" id="WP_060793532.1">
    <property type="nucleotide sequence ID" value="NZ_KQ956522.1"/>
</dbReference>
<accession>A0A133NGZ5</accession>
<proteinExistence type="predicted"/>
<feature type="domain" description="Glycosyltransferase 2-like" evidence="3">
    <location>
        <begin position="8"/>
        <end position="172"/>
    </location>
</feature>
<dbReference type="AlphaFoldDB" id="A0A133NGZ5"/>
<dbReference type="GO" id="GO:0016757">
    <property type="term" value="F:glycosyltransferase activity"/>
    <property type="evidence" value="ECO:0007669"/>
    <property type="project" value="UniProtKB-KW"/>
</dbReference>
<sequence>MLNEIDLSIVVSIYNVEEYLRECLESIYCLNIKKEIILVNDGSTDISLKIAKEYQEKFVEITTLISKKNEGLSEARNEGLRIARGKYIYFIDSDDFIDSSVFQRIFLESLDENLDILHGNGVKYYSKERMTEIHKNQMESDRKYFSGKDFIYTMYENNSYTEVVWLNIYRRKYLLENHFFFKKGIVYEDTLFSLPVFWNSQKIKYVSDFFYFYRIRPNSIMSSKRVISDFIFVMSENIDFIIKNKICHPNITGRMISSIRGFMKDECVFDEDLYRKIWILPCKNKKTWQNLFHCMLRKYRILLLGGF</sequence>
<dbReference type="CDD" id="cd00761">
    <property type="entry name" value="Glyco_tranf_GTA_type"/>
    <property type="match status" value="1"/>
</dbReference>
<keyword evidence="1" id="KW-0328">Glycosyltransferase</keyword>
<evidence type="ECO:0000313" key="4">
    <source>
        <dbReference type="EMBL" id="KXA15561.1"/>
    </source>
</evidence>
<evidence type="ECO:0000259" key="3">
    <source>
        <dbReference type="Pfam" id="PF00535"/>
    </source>
</evidence>
<keyword evidence="5" id="KW-1185">Reference proteome</keyword>
<dbReference type="STRING" id="134605.HMPREF3206_00647"/>
<dbReference type="Proteomes" id="UP000070617">
    <property type="component" value="Unassembled WGS sequence"/>
</dbReference>
<dbReference type="InterPro" id="IPR029044">
    <property type="entry name" value="Nucleotide-diphossugar_trans"/>
</dbReference>
<keyword evidence="2 4" id="KW-0808">Transferase</keyword>
<evidence type="ECO:0000256" key="2">
    <source>
        <dbReference type="ARBA" id="ARBA00022679"/>
    </source>
</evidence>
<reference evidence="5" key="1">
    <citation type="submission" date="2016-01" db="EMBL/GenBank/DDBJ databases">
        <authorList>
            <person name="Mitreva M."/>
            <person name="Pepin K.H."/>
            <person name="Mihindukulasuriya K.A."/>
            <person name="Fulton R."/>
            <person name="Fronick C."/>
            <person name="O'Laughlin M."/>
            <person name="Miner T."/>
            <person name="Herter B."/>
            <person name="Rosa B.A."/>
            <person name="Cordes M."/>
            <person name="Tomlinson C."/>
            <person name="Wollam A."/>
            <person name="Palsikar V.B."/>
            <person name="Mardis E.R."/>
            <person name="Wilson R.K."/>
        </authorList>
    </citation>
    <scope>NUCLEOTIDE SEQUENCE [LARGE SCALE GENOMIC DNA]</scope>
    <source>
        <strain evidence="5">CMW8396</strain>
    </source>
</reference>
<evidence type="ECO:0000256" key="1">
    <source>
        <dbReference type="ARBA" id="ARBA00022676"/>
    </source>
</evidence>
<dbReference type="PANTHER" id="PTHR22916:SF51">
    <property type="entry name" value="GLYCOSYLTRANSFERASE EPSH-RELATED"/>
    <property type="match status" value="1"/>
</dbReference>
<dbReference type="Gene3D" id="3.90.550.10">
    <property type="entry name" value="Spore Coat Polysaccharide Biosynthesis Protein SpsA, Chain A"/>
    <property type="match status" value="1"/>
</dbReference>
<comment type="caution">
    <text evidence="4">The sequence shown here is derived from an EMBL/GenBank/DDBJ whole genome shotgun (WGS) entry which is preliminary data.</text>
</comment>
<organism evidence="4 5">
    <name type="scientific">Fusobacterium equinum</name>
    <dbReference type="NCBI Taxonomy" id="134605"/>
    <lineage>
        <taxon>Bacteria</taxon>
        <taxon>Fusobacteriati</taxon>
        <taxon>Fusobacteriota</taxon>
        <taxon>Fusobacteriia</taxon>
        <taxon>Fusobacteriales</taxon>
        <taxon>Fusobacteriaceae</taxon>
        <taxon>Fusobacterium</taxon>
    </lineage>
</organism>